<dbReference type="SUPFAM" id="SSF141371">
    <property type="entry name" value="PilZ domain-like"/>
    <property type="match status" value="1"/>
</dbReference>
<dbReference type="OrthoDB" id="7364279at2"/>
<organism evidence="3 4">
    <name type="scientific">Roseospira navarrensis</name>
    <dbReference type="NCBI Taxonomy" id="140058"/>
    <lineage>
        <taxon>Bacteria</taxon>
        <taxon>Pseudomonadati</taxon>
        <taxon>Pseudomonadota</taxon>
        <taxon>Alphaproteobacteria</taxon>
        <taxon>Rhodospirillales</taxon>
        <taxon>Rhodospirillaceae</taxon>
        <taxon>Roseospira</taxon>
    </lineage>
</organism>
<dbReference type="EMBL" id="WIVE01000021">
    <property type="protein sequence ID" value="MQX36553.1"/>
    <property type="molecule type" value="Genomic_DNA"/>
</dbReference>
<feature type="domain" description="PilZ" evidence="2">
    <location>
        <begin position="36"/>
        <end position="125"/>
    </location>
</feature>
<name>A0A7X1ZDH7_9PROT</name>
<dbReference type="Pfam" id="PF07238">
    <property type="entry name" value="PilZ"/>
    <property type="match status" value="1"/>
</dbReference>
<dbReference type="GO" id="GO:0035438">
    <property type="term" value="F:cyclic-di-GMP binding"/>
    <property type="evidence" value="ECO:0007669"/>
    <property type="project" value="InterPro"/>
</dbReference>
<evidence type="ECO:0000259" key="2">
    <source>
        <dbReference type="Pfam" id="PF07238"/>
    </source>
</evidence>
<evidence type="ECO:0000256" key="1">
    <source>
        <dbReference type="SAM" id="MobiDB-lite"/>
    </source>
</evidence>
<protein>
    <recommendedName>
        <fullName evidence="2">PilZ domain-containing protein</fullName>
    </recommendedName>
</protein>
<comment type="caution">
    <text evidence="3">The sequence shown here is derived from an EMBL/GenBank/DDBJ whole genome shotgun (WGS) entry which is preliminary data.</text>
</comment>
<gene>
    <name evidence="3" type="ORF">GHC57_08490</name>
</gene>
<dbReference type="Gene3D" id="2.40.10.220">
    <property type="entry name" value="predicted glycosyltransferase like domains"/>
    <property type="match status" value="1"/>
</dbReference>
<dbReference type="AlphaFoldDB" id="A0A7X1ZDH7"/>
<keyword evidence="4" id="KW-1185">Reference proteome</keyword>
<dbReference type="InterPro" id="IPR009875">
    <property type="entry name" value="PilZ_domain"/>
</dbReference>
<accession>A0A7X1ZDH7</accession>
<evidence type="ECO:0000313" key="3">
    <source>
        <dbReference type="EMBL" id="MQX36553.1"/>
    </source>
</evidence>
<dbReference type="Proteomes" id="UP000434582">
    <property type="component" value="Unassembled WGS sequence"/>
</dbReference>
<evidence type="ECO:0000313" key="4">
    <source>
        <dbReference type="Proteomes" id="UP000434582"/>
    </source>
</evidence>
<sequence>MLKYSPGGLGNTKTTEQEAEMEGSSERGISPVQVDDRRAFPRWQLFDTATLILETQFDVQCPLRNVSGSGLAAETSLHPMVGDEAVIYVRSLGRFAARVARVADDHVAFRFLLSDQRQMILLHRLEQRLISQAAHDEHPTGPADSPFAETRH</sequence>
<feature type="region of interest" description="Disordered" evidence="1">
    <location>
        <begin position="1"/>
        <end position="28"/>
    </location>
</feature>
<proteinExistence type="predicted"/>
<reference evidence="3 4" key="1">
    <citation type="submission" date="2019-10" db="EMBL/GenBank/DDBJ databases">
        <title>Draft whole-genome sequence of the purple nonsulfur photosynthetic bacterium Roseospira navarrensis DSM 15114.</title>
        <authorList>
            <person name="Kyndt J.A."/>
            <person name="Meyer T.E."/>
        </authorList>
    </citation>
    <scope>NUCLEOTIDE SEQUENCE [LARGE SCALE GENOMIC DNA]</scope>
    <source>
        <strain evidence="3 4">DSM 15114</strain>
    </source>
</reference>